<dbReference type="InterPro" id="IPR012657">
    <property type="entry name" value="23S_rRNA-intervening_sequence"/>
</dbReference>
<proteinExistence type="predicted"/>
<dbReference type="Gene3D" id="1.20.1440.60">
    <property type="entry name" value="23S rRNA-intervening sequence"/>
    <property type="match status" value="1"/>
</dbReference>
<sequence length="116" mass="14141">MSMQFEELEVRKLAREITNKFAKIFYSPKFRNYSFQDQIMRACISVGNNIAEWRERSSNKEFVKFLYYSKWSIWEVRNMVYYALDFAYIDEKTYTELIHECRNLSVKISNFIKALK</sequence>
<dbReference type="PANTHER" id="PTHR38471">
    <property type="entry name" value="FOUR HELIX BUNDLE PROTEIN"/>
    <property type="match status" value="1"/>
</dbReference>
<dbReference type="PANTHER" id="PTHR38471:SF2">
    <property type="entry name" value="FOUR HELIX BUNDLE PROTEIN"/>
    <property type="match status" value="1"/>
</dbReference>
<dbReference type="NCBIfam" id="TIGR02436">
    <property type="entry name" value="four helix bundle protein"/>
    <property type="match status" value="1"/>
</dbReference>
<protein>
    <recommendedName>
        <fullName evidence="2">S23 ribosomal protein</fullName>
    </recommendedName>
</protein>
<accession>K1XIA6</accession>
<reference evidence="1" key="1">
    <citation type="journal article" date="2012" name="Science">
        <title>Fermentation, hydrogen, and sulfur metabolism in multiple uncultivated bacterial phyla.</title>
        <authorList>
            <person name="Wrighton K.C."/>
            <person name="Thomas B.C."/>
            <person name="Sharon I."/>
            <person name="Miller C.S."/>
            <person name="Castelle C.J."/>
            <person name="VerBerkmoes N.C."/>
            <person name="Wilkins M.J."/>
            <person name="Hettich R.L."/>
            <person name="Lipton M.S."/>
            <person name="Williams K.H."/>
            <person name="Long P.E."/>
            <person name="Banfield J.F."/>
        </authorList>
    </citation>
    <scope>NUCLEOTIDE SEQUENCE [LARGE SCALE GENOMIC DNA]</scope>
</reference>
<dbReference type="AlphaFoldDB" id="K1XIA6"/>
<dbReference type="EMBL" id="AMFJ01036152">
    <property type="protein sequence ID" value="EKD24887.1"/>
    <property type="molecule type" value="Genomic_DNA"/>
</dbReference>
<evidence type="ECO:0008006" key="2">
    <source>
        <dbReference type="Google" id="ProtNLM"/>
    </source>
</evidence>
<dbReference type="SUPFAM" id="SSF158446">
    <property type="entry name" value="IVS-encoded protein-like"/>
    <property type="match status" value="1"/>
</dbReference>
<name>K1XIA6_9BACT</name>
<dbReference type="InterPro" id="IPR036583">
    <property type="entry name" value="23S_rRNA_IVS_sf"/>
</dbReference>
<organism evidence="1">
    <name type="scientific">uncultured bacterium</name>
    <name type="common">gcode 4</name>
    <dbReference type="NCBI Taxonomy" id="1234023"/>
    <lineage>
        <taxon>Bacteria</taxon>
        <taxon>environmental samples</taxon>
    </lineage>
</organism>
<comment type="caution">
    <text evidence="1">The sequence shown here is derived from an EMBL/GenBank/DDBJ whole genome shotgun (WGS) entry which is preliminary data.</text>
</comment>
<gene>
    <name evidence="1" type="ORF">ACD_80C00145G0021</name>
</gene>
<evidence type="ECO:0000313" key="1">
    <source>
        <dbReference type="EMBL" id="EKD24887.1"/>
    </source>
</evidence>
<dbReference type="Pfam" id="PF05635">
    <property type="entry name" value="23S_rRNA_IVP"/>
    <property type="match status" value="1"/>
</dbReference>